<evidence type="ECO:0000256" key="8">
    <source>
        <dbReference type="ARBA" id="ARBA00022430"/>
    </source>
</evidence>
<dbReference type="GO" id="GO:0003861">
    <property type="term" value="F:3-isopropylmalate dehydratase activity"/>
    <property type="evidence" value="ECO:0007669"/>
    <property type="project" value="UniProtKB-EC"/>
</dbReference>
<evidence type="ECO:0000313" key="17">
    <source>
        <dbReference type="Proteomes" id="UP001220577"/>
    </source>
</evidence>
<evidence type="ECO:0000256" key="10">
    <source>
        <dbReference type="ARBA" id="ARBA00023239"/>
    </source>
</evidence>
<feature type="domain" description="Aconitase A/isopropylmalate dehydratase small subunit swivel" evidence="15">
    <location>
        <begin position="1"/>
        <end position="50"/>
    </location>
</feature>
<comment type="subunit">
    <text evidence="5">Heterodimer of LeuC and LeuD.</text>
</comment>
<keyword evidence="11" id="KW-0100">Branched-chain amino acid biosynthesis</keyword>
<evidence type="ECO:0000256" key="1">
    <source>
        <dbReference type="ARBA" id="ARBA00000491"/>
    </source>
</evidence>
<dbReference type="Pfam" id="PF00694">
    <property type="entry name" value="Aconitase_C"/>
    <property type="match status" value="1"/>
</dbReference>
<gene>
    <name evidence="16" type="primary">leuD1</name>
    <name evidence="16" type="ORF">CIHUM_05080</name>
</gene>
<evidence type="ECO:0000256" key="14">
    <source>
        <dbReference type="SAM" id="MobiDB-lite"/>
    </source>
</evidence>
<proteinExistence type="inferred from homology"/>
<comment type="similarity">
    <text evidence="4">Belongs to the LeuD family. LeuD type 1 subfamily.</text>
</comment>
<keyword evidence="8" id="KW-0432">Leucine biosynthesis</keyword>
<keyword evidence="10 16" id="KW-0456">Lyase</keyword>
<evidence type="ECO:0000256" key="13">
    <source>
        <dbReference type="ARBA" id="ARBA00033368"/>
    </source>
</evidence>
<evidence type="ECO:0000259" key="15">
    <source>
        <dbReference type="Pfam" id="PF00694"/>
    </source>
</evidence>
<accession>A0ABY7UDQ5</accession>
<dbReference type="EMBL" id="CP063190">
    <property type="protein sequence ID" value="WCZ34443.1"/>
    <property type="molecule type" value="Genomic_DNA"/>
</dbReference>
<protein>
    <recommendedName>
        <fullName evidence="7">3-isopropylmalate dehydratase small subunit</fullName>
        <ecNumber evidence="6">4.2.1.33</ecNumber>
    </recommendedName>
    <alternativeName>
        <fullName evidence="12">Alpha-IPM isomerase</fullName>
    </alternativeName>
    <alternativeName>
        <fullName evidence="13">Isopropylmalate isomerase</fullName>
    </alternativeName>
</protein>
<evidence type="ECO:0000256" key="5">
    <source>
        <dbReference type="ARBA" id="ARBA00011271"/>
    </source>
</evidence>
<comment type="catalytic activity">
    <reaction evidence="1">
        <text>(2R,3S)-3-isopropylmalate = (2S)-2-isopropylmalate</text>
        <dbReference type="Rhea" id="RHEA:32287"/>
        <dbReference type="ChEBI" id="CHEBI:1178"/>
        <dbReference type="ChEBI" id="CHEBI:35121"/>
        <dbReference type="EC" id="4.2.1.33"/>
    </reaction>
</comment>
<evidence type="ECO:0000256" key="2">
    <source>
        <dbReference type="ARBA" id="ARBA00002695"/>
    </source>
</evidence>
<evidence type="ECO:0000256" key="6">
    <source>
        <dbReference type="ARBA" id="ARBA00011998"/>
    </source>
</evidence>
<keyword evidence="17" id="KW-1185">Reference proteome</keyword>
<dbReference type="InterPro" id="IPR050075">
    <property type="entry name" value="LeuD"/>
</dbReference>
<organism evidence="16 17">
    <name type="scientific">Corynebacterium ihumii</name>
    <dbReference type="NCBI Taxonomy" id="1232427"/>
    <lineage>
        <taxon>Bacteria</taxon>
        <taxon>Bacillati</taxon>
        <taxon>Actinomycetota</taxon>
        <taxon>Actinomycetes</taxon>
        <taxon>Mycobacteriales</taxon>
        <taxon>Corynebacteriaceae</taxon>
        <taxon>Corynebacterium</taxon>
    </lineage>
</organism>
<dbReference type="Proteomes" id="UP001220577">
    <property type="component" value="Chromosome"/>
</dbReference>
<comment type="pathway">
    <text evidence="3">Amino-acid biosynthesis; L-leucine biosynthesis; L-leucine from 3-methyl-2-oxobutanoate: step 2/4.</text>
</comment>
<comment type="function">
    <text evidence="2">Catalyzes the isomerization between 2-isopropylmalate and 3-isopropylmalate, via the formation of 2-isopropylmaleate.</text>
</comment>
<dbReference type="SUPFAM" id="SSF52016">
    <property type="entry name" value="LeuD/IlvD-like"/>
    <property type="match status" value="1"/>
</dbReference>
<evidence type="ECO:0000313" key="16">
    <source>
        <dbReference type="EMBL" id="WCZ34443.1"/>
    </source>
</evidence>
<name>A0ABY7UDQ5_9CORY</name>
<dbReference type="Gene3D" id="3.20.19.10">
    <property type="entry name" value="Aconitase, domain 4"/>
    <property type="match status" value="1"/>
</dbReference>
<sequence>MEKFTTHTGVAVPLTRSNVDTDQIIPARYLKRVTRTGFEDGLFSNWRENEPGFVLNQDAYKTDPCSSPGPTSAPAPRASTPCGR</sequence>
<evidence type="ECO:0000256" key="9">
    <source>
        <dbReference type="ARBA" id="ARBA00022605"/>
    </source>
</evidence>
<reference evidence="16 17" key="1">
    <citation type="submission" date="2020-10" db="EMBL/GenBank/DDBJ databases">
        <title>Complete genome sequence of Corynebacterium ihumii DSM 45751.</title>
        <authorList>
            <person name="Ruckert C."/>
            <person name="Albersmeier A."/>
            <person name="Busche T."/>
            <person name="Jaenicke S."/>
            <person name="Winkler A."/>
            <person name="Friethjonsson O.H."/>
            <person name="Hreggviethsson G.O."/>
            <person name="Lambert C."/>
            <person name="Badcock D."/>
            <person name="Bernaerts K."/>
            <person name="Anne J."/>
            <person name="Economou A."/>
            <person name="Kalinowski J."/>
        </authorList>
    </citation>
    <scope>NUCLEOTIDE SEQUENCE [LARGE SCALE GENOMIC DNA]</scope>
    <source>
        <strain evidence="16 17">DSM 45751</strain>
    </source>
</reference>
<evidence type="ECO:0000256" key="3">
    <source>
        <dbReference type="ARBA" id="ARBA00004729"/>
    </source>
</evidence>
<evidence type="ECO:0000256" key="7">
    <source>
        <dbReference type="ARBA" id="ARBA00017233"/>
    </source>
</evidence>
<feature type="region of interest" description="Disordered" evidence="14">
    <location>
        <begin position="57"/>
        <end position="84"/>
    </location>
</feature>
<dbReference type="EC" id="4.2.1.33" evidence="6"/>
<evidence type="ECO:0000256" key="11">
    <source>
        <dbReference type="ARBA" id="ARBA00023304"/>
    </source>
</evidence>
<keyword evidence="9" id="KW-0028">Amino-acid biosynthesis</keyword>
<evidence type="ECO:0000256" key="4">
    <source>
        <dbReference type="ARBA" id="ARBA00009845"/>
    </source>
</evidence>
<feature type="compositionally biased region" description="Low complexity" evidence="14">
    <location>
        <begin position="64"/>
        <end position="84"/>
    </location>
</feature>
<dbReference type="InterPro" id="IPR000573">
    <property type="entry name" value="AconitaseA/IPMdHydase_ssu_swvl"/>
</dbReference>
<dbReference type="InterPro" id="IPR015928">
    <property type="entry name" value="Aconitase/3IPM_dehydase_swvl"/>
</dbReference>
<evidence type="ECO:0000256" key="12">
    <source>
        <dbReference type="ARBA" id="ARBA00031631"/>
    </source>
</evidence>
<dbReference type="PANTHER" id="PTHR43345:SF5">
    <property type="entry name" value="3-ISOPROPYLMALATE DEHYDRATASE SMALL SUBUNIT"/>
    <property type="match status" value="1"/>
</dbReference>
<dbReference type="PANTHER" id="PTHR43345">
    <property type="entry name" value="3-ISOPROPYLMALATE DEHYDRATASE SMALL SUBUNIT 2-RELATED-RELATED"/>
    <property type="match status" value="1"/>
</dbReference>